<protein>
    <submittedName>
        <fullName evidence="1">Uncharacterized protein</fullName>
    </submittedName>
</protein>
<keyword evidence="2" id="KW-1185">Reference proteome</keyword>
<gene>
    <name evidence="1" type="ORF">BDV40DRAFT_253337</name>
</gene>
<proteinExistence type="predicted"/>
<organism evidence="1 2">
    <name type="scientific">Aspergillus tamarii</name>
    <dbReference type="NCBI Taxonomy" id="41984"/>
    <lineage>
        <taxon>Eukaryota</taxon>
        <taxon>Fungi</taxon>
        <taxon>Dikarya</taxon>
        <taxon>Ascomycota</taxon>
        <taxon>Pezizomycotina</taxon>
        <taxon>Eurotiomycetes</taxon>
        <taxon>Eurotiomycetidae</taxon>
        <taxon>Eurotiales</taxon>
        <taxon>Aspergillaceae</taxon>
        <taxon>Aspergillus</taxon>
        <taxon>Aspergillus subgen. Circumdati</taxon>
    </lineage>
</organism>
<name>A0A5N6V8A7_ASPTM</name>
<reference evidence="1 2" key="1">
    <citation type="submission" date="2019-04" db="EMBL/GenBank/DDBJ databases">
        <title>Friends and foes A comparative genomics study of 23 Aspergillus species from section Flavi.</title>
        <authorList>
            <consortium name="DOE Joint Genome Institute"/>
            <person name="Kjaerbolling I."/>
            <person name="Vesth T."/>
            <person name="Frisvad J.C."/>
            <person name="Nybo J.L."/>
            <person name="Theobald S."/>
            <person name="Kildgaard S."/>
            <person name="Isbrandt T."/>
            <person name="Kuo A."/>
            <person name="Sato A."/>
            <person name="Lyhne E.K."/>
            <person name="Kogle M.E."/>
            <person name="Wiebenga A."/>
            <person name="Kun R.S."/>
            <person name="Lubbers R.J."/>
            <person name="Makela M.R."/>
            <person name="Barry K."/>
            <person name="Chovatia M."/>
            <person name="Clum A."/>
            <person name="Daum C."/>
            <person name="Haridas S."/>
            <person name="He G."/>
            <person name="LaButti K."/>
            <person name="Lipzen A."/>
            <person name="Mondo S."/>
            <person name="Riley R."/>
            <person name="Salamov A."/>
            <person name="Simmons B.A."/>
            <person name="Magnuson J.K."/>
            <person name="Henrissat B."/>
            <person name="Mortensen U.H."/>
            <person name="Larsen T.O."/>
            <person name="Devries R.P."/>
            <person name="Grigoriev I.V."/>
            <person name="Machida M."/>
            <person name="Baker S.E."/>
            <person name="Andersen M.R."/>
        </authorList>
    </citation>
    <scope>NUCLEOTIDE SEQUENCE [LARGE SCALE GENOMIC DNA]</scope>
    <source>
        <strain evidence="1 2">CBS 117626</strain>
    </source>
</reference>
<evidence type="ECO:0000313" key="2">
    <source>
        <dbReference type="Proteomes" id="UP000326950"/>
    </source>
</evidence>
<dbReference type="Proteomes" id="UP000326950">
    <property type="component" value="Unassembled WGS sequence"/>
</dbReference>
<dbReference type="EMBL" id="ML738590">
    <property type="protein sequence ID" value="KAE8167139.1"/>
    <property type="molecule type" value="Genomic_DNA"/>
</dbReference>
<sequence>MMLGRRKLVSRLRSYETDVCPFVRWAAAVAFIRPRYEEREHIDALISSLTGGSSMALDS</sequence>
<accession>A0A5N6V8A7</accession>
<evidence type="ECO:0000313" key="1">
    <source>
        <dbReference type="EMBL" id="KAE8167139.1"/>
    </source>
</evidence>
<dbReference type="AlphaFoldDB" id="A0A5N6V8A7"/>
<dbReference type="OrthoDB" id="515401at2759"/>